<feature type="transmembrane region" description="Helical" evidence="5">
    <location>
        <begin position="553"/>
        <end position="571"/>
    </location>
</feature>
<dbReference type="GO" id="GO:0022857">
    <property type="term" value="F:transmembrane transporter activity"/>
    <property type="evidence" value="ECO:0007669"/>
    <property type="project" value="InterPro"/>
</dbReference>
<dbReference type="PROSITE" id="PS50850">
    <property type="entry name" value="MFS"/>
    <property type="match status" value="1"/>
</dbReference>
<protein>
    <recommendedName>
        <fullName evidence="6">Major facilitator superfamily (MFS) profile domain-containing protein</fullName>
    </recommendedName>
</protein>
<evidence type="ECO:0000256" key="5">
    <source>
        <dbReference type="SAM" id="Phobius"/>
    </source>
</evidence>
<feature type="region of interest" description="Disordered" evidence="4">
    <location>
        <begin position="1"/>
        <end position="32"/>
    </location>
</feature>
<feature type="transmembrane region" description="Helical" evidence="5">
    <location>
        <begin position="270"/>
        <end position="293"/>
    </location>
</feature>
<organism evidence="7 8">
    <name type="scientific">Cytospora chrysosperma</name>
    <name type="common">Cytospora canker fungus</name>
    <name type="synonym">Sphaeria chrysosperma</name>
    <dbReference type="NCBI Taxonomy" id="252740"/>
    <lineage>
        <taxon>Eukaryota</taxon>
        <taxon>Fungi</taxon>
        <taxon>Dikarya</taxon>
        <taxon>Ascomycota</taxon>
        <taxon>Pezizomycotina</taxon>
        <taxon>Sordariomycetes</taxon>
        <taxon>Sordariomycetidae</taxon>
        <taxon>Diaporthales</taxon>
        <taxon>Cytosporaceae</taxon>
        <taxon>Cytospora</taxon>
    </lineage>
</organism>
<dbReference type="InterPro" id="IPR000873">
    <property type="entry name" value="AMP-dep_synth/lig_dom"/>
</dbReference>
<comment type="caution">
    <text evidence="7">The sequence shown here is derived from an EMBL/GenBank/DDBJ whole genome shotgun (WGS) entry which is preliminary data.</text>
</comment>
<feature type="transmembrane region" description="Helical" evidence="5">
    <location>
        <begin position="104"/>
        <end position="124"/>
    </location>
</feature>
<dbReference type="Pfam" id="PF13193">
    <property type="entry name" value="AMP-binding_C"/>
    <property type="match status" value="1"/>
</dbReference>
<dbReference type="InterPro" id="IPR020845">
    <property type="entry name" value="AMP-binding_CS"/>
</dbReference>
<dbReference type="OrthoDB" id="10253115at2759"/>
<evidence type="ECO:0000313" key="8">
    <source>
        <dbReference type="Proteomes" id="UP000284375"/>
    </source>
</evidence>
<dbReference type="GO" id="GO:0016020">
    <property type="term" value="C:membrane"/>
    <property type="evidence" value="ECO:0007669"/>
    <property type="project" value="UniProtKB-SubCell"/>
</dbReference>
<dbReference type="Pfam" id="PF07690">
    <property type="entry name" value="MFS_1"/>
    <property type="match status" value="1"/>
</dbReference>
<sequence>MGTNVGAEEPLLRNETNYGTNNGAGAADGHHPAFADDTDSLRGSLDSEAQEGVQQADAVTLVWTRSALILAYAFIFLNFCTMSMEQQTTLNLLPFVVSDFSAHSLIPAIGIASFILSGVLRLPVAKMIDTWGRPQGLAAMTVMATLGLILMAVCNSATTYAAAQVLRVVGFSGFSYILEIIIADTSSLKDRALAFACTGSPAIVTNLLGPPAAQWFLHHSSWRAAFTMFAVLTPLVALPVFGILEANARKARSLGILKSTKSGRSWSEALWHYAIEFDAVGVILLGGGLTLILLPFSIAGSSASLWSPAIFIMLALGSILVVAFALFECYCAPKPFVPFQLLCSRNVMGSFILSTVLFIAYYCWDCYFTSYLQVVHELSVYQAGYVANTYIIVGGLWAFVAGWLIRYSDRFKWLALCAVPVLILSGVLMVFFRQPSMPISLVVLPQVVQAFGDSTLVVTEQMAVMSVAKHGEVASLIALLGLSTAIGSGIGSSVSGAIWTNTVYAELLRLLPDDTKDRAQEIYENLHVQLSYPVGSAVREAIIQAYTIAQRRMLLAGLCVLLVALPAVSVWKDLEIAFKSTPAMATQILPSAVEQPIAKHQRPSILHGPVDPPLSDLTLGELLELQCQHNGEADCISIPWTGARWSYDDLRRQSSLIARALLAEGIGHGDRVAIMAGNCEQYAAVFFAVVRIGAILVILNNTYTPSEAMYGLEFTACKVLFTTKKIGRSNNEALLAQLAAKDDAPKVFIVRGESEGYRTYEDMILQGSKQDPAELYREETKVSTYDVCNLQFTSGTTGHPKAAMLTHHNIVNNSRFIGDRLRLTTADVLCCPPPLFHCFGLVLGLLAVITHGAKIVYPAEVFDGPATIRAIQEEQCTALHGVPAMFDTLLSLPEAASLDASKLRLRTGIIAGAPVPRYLMELLVSKLGMQEFTSSYGLTEASPTCFNAFTDDPVRTRLTTVGTVMPHAHAKIVDRDGNVLPVGEKGELWMGGYQLCAGYWNNSEKTAEVMTRDENGMLWLHTGDEAVFNEDGYCSITGRFKDIIIRGGENIYPLEIEERLMAHPSISLAVVVGIKDEHYGEVVGAFLDGKSKDTKAHLTKTEVRDWVTKRLGRHKAPTHVFWMGEGGIPATVPLTGSGKVRKFEMAKMAEDVLSKQRGKEARL</sequence>
<feature type="compositionally biased region" description="Polar residues" evidence="4">
    <location>
        <begin position="14"/>
        <end position="23"/>
    </location>
</feature>
<feature type="domain" description="Major facilitator superfamily (MFS) profile" evidence="6">
    <location>
        <begin position="66"/>
        <end position="575"/>
    </location>
</feature>
<dbReference type="GO" id="GO:0006631">
    <property type="term" value="P:fatty acid metabolic process"/>
    <property type="evidence" value="ECO:0007669"/>
    <property type="project" value="TreeGrafter"/>
</dbReference>
<dbReference type="InterPro" id="IPR042099">
    <property type="entry name" value="ANL_N_sf"/>
</dbReference>
<feature type="transmembrane region" description="Helical" evidence="5">
    <location>
        <begin position="164"/>
        <end position="183"/>
    </location>
</feature>
<feature type="transmembrane region" description="Helical" evidence="5">
    <location>
        <begin position="385"/>
        <end position="405"/>
    </location>
</feature>
<evidence type="ECO:0000256" key="1">
    <source>
        <dbReference type="ARBA" id="ARBA00004141"/>
    </source>
</evidence>
<evidence type="ECO:0000256" key="2">
    <source>
        <dbReference type="ARBA" id="ARBA00004924"/>
    </source>
</evidence>
<accession>A0A423VE08</accession>
<dbReference type="GO" id="GO:0031956">
    <property type="term" value="F:medium-chain fatty acid-CoA ligase activity"/>
    <property type="evidence" value="ECO:0007669"/>
    <property type="project" value="TreeGrafter"/>
</dbReference>
<dbReference type="EMBL" id="LJZO01000060">
    <property type="protein sequence ID" value="ROV89162.1"/>
    <property type="molecule type" value="Genomic_DNA"/>
</dbReference>
<feature type="transmembrane region" description="Helical" evidence="5">
    <location>
        <begin position="305"/>
        <end position="327"/>
    </location>
</feature>
<dbReference type="AlphaFoldDB" id="A0A423VE08"/>
<evidence type="ECO:0000313" key="7">
    <source>
        <dbReference type="EMBL" id="ROV89162.1"/>
    </source>
</evidence>
<keyword evidence="8" id="KW-1185">Reference proteome</keyword>
<dbReference type="FunFam" id="3.40.50.12780:FF:000003">
    <property type="entry name" value="Long-chain-fatty-acid--CoA ligase FadD"/>
    <property type="match status" value="1"/>
</dbReference>
<dbReference type="Pfam" id="PF00501">
    <property type="entry name" value="AMP-binding"/>
    <property type="match status" value="1"/>
</dbReference>
<keyword evidence="5" id="KW-1133">Transmembrane helix</keyword>
<dbReference type="Gene3D" id="3.30.300.30">
    <property type="match status" value="1"/>
</dbReference>
<comment type="subcellular location">
    <subcellularLocation>
        <location evidence="1">Membrane</location>
        <topology evidence="1">Multi-pass membrane protein</topology>
    </subcellularLocation>
</comment>
<keyword evidence="5" id="KW-0812">Transmembrane</keyword>
<dbReference type="PANTHER" id="PTHR43201:SF6">
    <property type="entry name" value="ACYL COA SYNTHETASE (EUROFUNG)"/>
    <property type="match status" value="1"/>
</dbReference>
<feature type="transmembrane region" description="Helical" evidence="5">
    <location>
        <begin position="136"/>
        <end position="158"/>
    </location>
</feature>
<dbReference type="PANTHER" id="PTHR43201">
    <property type="entry name" value="ACYL-COA SYNTHETASE"/>
    <property type="match status" value="1"/>
</dbReference>
<comment type="similarity">
    <text evidence="3">Belongs to the ATP-dependent AMP-binding enzyme family.</text>
</comment>
<dbReference type="PROSITE" id="PS00455">
    <property type="entry name" value="AMP_BINDING"/>
    <property type="match status" value="1"/>
</dbReference>
<dbReference type="SUPFAM" id="SSF103473">
    <property type="entry name" value="MFS general substrate transporter"/>
    <property type="match status" value="1"/>
</dbReference>
<gene>
    <name evidence="7" type="ORF">VSDG_08890</name>
</gene>
<dbReference type="InterPro" id="IPR011701">
    <property type="entry name" value="MFS"/>
</dbReference>
<evidence type="ECO:0000256" key="3">
    <source>
        <dbReference type="ARBA" id="ARBA00006432"/>
    </source>
</evidence>
<reference evidence="7 8" key="1">
    <citation type="submission" date="2015-09" db="EMBL/GenBank/DDBJ databases">
        <title>Host preference determinants of Valsa canker pathogens revealed by comparative genomics.</title>
        <authorList>
            <person name="Yin Z."/>
            <person name="Huang L."/>
        </authorList>
    </citation>
    <scope>NUCLEOTIDE SEQUENCE [LARGE SCALE GENOMIC DNA]</scope>
    <source>
        <strain evidence="7 8">YSFL</strain>
    </source>
</reference>
<feature type="transmembrane region" description="Helical" evidence="5">
    <location>
        <begin position="411"/>
        <end position="432"/>
    </location>
</feature>
<keyword evidence="5" id="KW-0472">Membrane</keyword>
<dbReference type="STRING" id="252740.A0A423VE08"/>
<dbReference type="InterPro" id="IPR036259">
    <property type="entry name" value="MFS_trans_sf"/>
</dbReference>
<name>A0A423VE08_CYTCH</name>
<dbReference type="SUPFAM" id="SSF56801">
    <property type="entry name" value="Acetyl-CoA synthetase-like"/>
    <property type="match status" value="1"/>
</dbReference>
<feature type="transmembrane region" description="Helical" evidence="5">
    <location>
        <begin position="347"/>
        <end position="364"/>
    </location>
</feature>
<evidence type="ECO:0000256" key="4">
    <source>
        <dbReference type="SAM" id="MobiDB-lite"/>
    </source>
</evidence>
<dbReference type="InterPro" id="IPR045851">
    <property type="entry name" value="AMP-bd_C_sf"/>
</dbReference>
<feature type="transmembrane region" description="Helical" evidence="5">
    <location>
        <begin position="67"/>
        <end position="84"/>
    </location>
</feature>
<dbReference type="Proteomes" id="UP000284375">
    <property type="component" value="Unassembled WGS sequence"/>
</dbReference>
<dbReference type="Gene3D" id="3.40.50.12780">
    <property type="entry name" value="N-terminal domain of ligase-like"/>
    <property type="match status" value="1"/>
</dbReference>
<dbReference type="InterPro" id="IPR020846">
    <property type="entry name" value="MFS_dom"/>
</dbReference>
<proteinExistence type="inferred from homology"/>
<comment type="pathway">
    <text evidence="2">Siderophore biosynthesis.</text>
</comment>
<dbReference type="Gene3D" id="1.20.1250.20">
    <property type="entry name" value="MFS general substrate transporter like domains"/>
    <property type="match status" value="2"/>
</dbReference>
<dbReference type="InterPro" id="IPR025110">
    <property type="entry name" value="AMP-bd_C"/>
</dbReference>
<feature type="transmembrane region" description="Helical" evidence="5">
    <location>
        <begin position="224"/>
        <end position="244"/>
    </location>
</feature>
<evidence type="ECO:0000259" key="6">
    <source>
        <dbReference type="PROSITE" id="PS50850"/>
    </source>
</evidence>